<dbReference type="GO" id="GO:0042732">
    <property type="term" value="P:D-xylose metabolic process"/>
    <property type="evidence" value="ECO:0007669"/>
    <property type="project" value="InterPro"/>
</dbReference>
<dbReference type="GO" id="GO:0048040">
    <property type="term" value="F:UDP-glucuronate decarboxylase activity"/>
    <property type="evidence" value="ECO:0007669"/>
    <property type="project" value="TreeGrafter"/>
</dbReference>
<dbReference type="Pfam" id="PF01370">
    <property type="entry name" value="Epimerase"/>
    <property type="match status" value="1"/>
</dbReference>
<dbReference type="Proteomes" id="UP000653002">
    <property type="component" value="Unassembled WGS sequence"/>
</dbReference>
<keyword evidence="3" id="KW-0520">NAD</keyword>
<dbReference type="AlphaFoldDB" id="A0A8I0HEW9"/>
<dbReference type="InterPro" id="IPR001509">
    <property type="entry name" value="Epimerase_deHydtase"/>
</dbReference>
<protein>
    <submittedName>
        <fullName evidence="6">NAD-dependent epimerase/dehydratase family protein</fullName>
    </submittedName>
</protein>
<dbReference type="GO" id="GO:0070403">
    <property type="term" value="F:NAD+ binding"/>
    <property type="evidence" value="ECO:0007669"/>
    <property type="project" value="InterPro"/>
</dbReference>
<proteinExistence type="predicted"/>
<dbReference type="PANTHER" id="PTHR43078">
    <property type="entry name" value="UDP-GLUCURONIC ACID DECARBOXYLASE-RELATED"/>
    <property type="match status" value="1"/>
</dbReference>
<feature type="non-terminal residue" evidence="6">
    <location>
        <position position="51"/>
    </location>
</feature>
<evidence type="ECO:0000256" key="2">
    <source>
        <dbReference type="ARBA" id="ARBA00022793"/>
    </source>
</evidence>
<feature type="domain" description="NAD-dependent epimerase/dehydratase" evidence="5">
    <location>
        <begin position="4"/>
        <end position="41"/>
    </location>
</feature>
<evidence type="ECO:0000259" key="5">
    <source>
        <dbReference type="Pfam" id="PF01370"/>
    </source>
</evidence>
<name>A0A8I0HEW9_XANCI</name>
<reference evidence="6" key="1">
    <citation type="submission" date="2020-01" db="EMBL/GenBank/DDBJ databases">
        <authorList>
            <person name="Richard D."/>
        </authorList>
    </citation>
    <scope>NUCLEOTIDE SEQUENCE</scope>
    <source>
        <strain evidence="6">JP541</strain>
    </source>
</reference>
<dbReference type="InterPro" id="IPR044516">
    <property type="entry name" value="UXS-like"/>
</dbReference>
<sequence>MHYLITGGAGFIGSHLTEALLAGGESVTVVDNFSTGSRDNLAAVAGNPGLR</sequence>
<evidence type="ECO:0000313" key="7">
    <source>
        <dbReference type="Proteomes" id="UP000653002"/>
    </source>
</evidence>
<dbReference type="InterPro" id="IPR036291">
    <property type="entry name" value="NAD(P)-bd_dom_sf"/>
</dbReference>
<dbReference type="PANTHER" id="PTHR43078:SF6">
    <property type="entry name" value="UDP-GLUCURONIC ACID DECARBOXYLASE 1"/>
    <property type="match status" value="1"/>
</dbReference>
<organism evidence="6 7">
    <name type="scientific">Xanthomonas citri pv. citri</name>
    <dbReference type="NCBI Taxonomy" id="611301"/>
    <lineage>
        <taxon>Bacteria</taxon>
        <taxon>Pseudomonadati</taxon>
        <taxon>Pseudomonadota</taxon>
        <taxon>Gammaproteobacteria</taxon>
        <taxon>Lysobacterales</taxon>
        <taxon>Lysobacteraceae</taxon>
        <taxon>Xanthomonas</taxon>
    </lineage>
</organism>
<comment type="caution">
    <text evidence="6">The sequence shown here is derived from an EMBL/GenBank/DDBJ whole genome shotgun (WGS) entry which is preliminary data.</text>
</comment>
<evidence type="ECO:0000256" key="4">
    <source>
        <dbReference type="ARBA" id="ARBA00023239"/>
    </source>
</evidence>
<dbReference type="SUPFAM" id="SSF51735">
    <property type="entry name" value="NAD(P)-binding Rossmann-fold domains"/>
    <property type="match status" value="1"/>
</dbReference>
<gene>
    <name evidence="6" type="ORF">GUH15_31255</name>
</gene>
<dbReference type="EMBL" id="JAABFR010002601">
    <property type="protein sequence ID" value="MBD4340440.1"/>
    <property type="molecule type" value="Genomic_DNA"/>
</dbReference>
<keyword evidence="2" id="KW-0210">Decarboxylase</keyword>
<evidence type="ECO:0000256" key="1">
    <source>
        <dbReference type="ARBA" id="ARBA00001911"/>
    </source>
</evidence>
<keyword evidence="4" id="KW-0456">Lyase</keyword>
<dbReference type="Gene3D" id="3.40.50.720">
    <property type="entry name" value="NAD(P)-binding Rossmann-like Domain"/>
    <property type="match status" value="1"/>
</dbReference>
<evidence type="ECO:0000313" key="6">
    <source>
        <dbReference type="EMBL" id="MBD4340440.1"/>
    </source>
</evidence>
<dbReference type="GO" id="GO:0005737">
    <property type="term" value="C:cytoplasm"/>
    <property type="evidence" value="ECO:0007669"/>
    <property type="project" value="TreeGrafter"/>
</dbReference>
<accession>A0A8I0HEW9</accession>
<comment type="cofactor">
    <cofactor evidence="1">
        <name>NAD(+)</name>
        <dbReference type="ChEBI" id="CHEBI:57540"/>
    </cofactor>
</comment>
<evidence type="ECO:0000256" key="3">
    <source>
        <dbReference type="ARBA" id="ARBA00023027"/>
    </source>
</evidence>